<evidence type="ECO:0000256" key="2">
    <source>
        <dbReference type="ARBA" id="ARBA00023015"/>
    </source>
</evidence>
<gene>
    <name evidence="7" type="ORF">RRU01S_17_00490</name>
</gene>
<dbReference type="InterPro" id="IPR039425">
    <property type="entry name" value="RNA_pol_sigma-70-like"/>
</dbReference>
<dbReference type="SUPFAM" id="SSF88946">
    <property type="entry name" value="Sigma2 domain of RNA polymerase sigma factors"/>
    <property type="match status" value="1"/>
</dbReference>
<dbReference type="Proteomes" id="UP000028701">
    <property type="component" value="Unassembled WGS sequence"/>
</dbReference>
<evidence type="ECO:0000313" key="8">
    <source>
        <dbReference type="Proteomes" id="UP000028701"/>
    </source>
</evidence>
<proteinExistence type="inferred from homology"/>
<dbReference type="Pfam" id="PF04542">
    <property type="entry name" value="Sigma70_r2"/>
    <property type="match status" value="1"/>
</dbReference>
<dbReference type="InterPro" id="IPR013325">
    <property type="entry name" value="RNA_pol_sigma_r2"/>
</dbReference>
<dbReference type="PANTHER" id="PTHR43133">
    <property type="entry name" value="RNA POLYMERASE ECF-TYPE SIGMA FACTO"/>
    <property type="match status" value="1"/>
</dbReference>
<dbReference type="InterPro" id="IPR013249">
    <property type="entry name" value="RNA_pol_sigma70_r4_t2"/>
</dbReference>
<dbReference type="EMBL" id="BBJU01000017">
    <property type="protein sequence ID" value="GAK71449.1"/>
    <property type="molecule type" value="Genomic_DNA"/>
</dbReference>
<organism evidence="7 8">
    <name type="scientific">Agrobacterium rubi TR3 = NBRC 13261</name>
    <dbReference type="NCBI Taxonomy" id="1368415"/>
    <lineage>
        <taxon>Bacteria</taxon>
        <taxon>Pseudomonadati</taxon>
        <taxon>Pseudomonadota</taxon>
        <taxon>Alphaproteobacteria</taxon>
        <taxon>Hyphomicrobiales</taxon>
        <taxon>Rhizobiaceae</taxon>
        <taxon>Rhizobium/Agrobacterium group</taxon>
        <taxon>Agrobacterium</taxon>
    </lineage>
</organism>
<name>A0A081CXQ3_9HYPH</name>
<keyword evidence="3" id="KW-0731">Sigma factor</keyword>
<dbReference type="RefSeq" id="WP_045231001.1">
    <property type="nucleotide sequence ID" value="NZ_BBJU01000017.1"/>
</dbReference>
<evidence type="ECO:0000256" key="3">
    <source>
        <dbReference type="ARBA" id="ARBA00023082"/>
    </source>
</evidence>
<evidence type="ECO:0000256" key="4">
    <source>
        <dbReference type="ARBA" id="ARBA00023163"/>
    </source>
</evidence>
<dbReference type="GO" id="GO:0003677">
    <property type="term" value="F:DNA binding"/>
    <property type="evidence" value="ECO:0007669"/>
    <property type="project" value="InterPro"/>
</dbReference>
<dbReference type="PANTHER" id="PTHR43133:SF62">
    <property type="entry name" value="RNA POLYMERASE SIGMA FACTOR SIGZ"/>
    <property type="match status" value="1"/>
</dbReference>
<keyword evidence="4" id="KW-0804">Transcription</keyword>
<sequence>MRQDDLSTLIGLVALSDRTAFASLYQRTSAKLFSICLRILKDRTDADEALQEVYIKIWQRARLFSTNSGTAEVWLAAIARNQAIDIIRARKPIASELDDVPDLAETAPDPEQALLHKDSGRTIDLCLSELEDNKAKAVRQAYLDGMSYQELAQHYAVPLNTMRTWLRRSLIKLKECMER</sequence>
<dbReference type="GO" id="GO:0016987">
    <property type="term" value="F:sigma factor activity"/>
    <property type="evidence" value="ECO:0007669"/>
    <property type="project" value="UniProtKB-KW"/>
</dbReference>
<dbReference type="Pfam" id="PF08281">
    <property type="entry name" value="Sigma70_r4_2"/>
    <property type="match status" value="1"/>
</dbReference>
<keyword evidence="2" id="KW-0805">Transcription regulation</keyword>
<comment type="similarity">
    <text evidence="1">Belongs to the sigma-70 factor family. ECF subfamily.</text>
</comment>
<dbReference type="SUPFAM" id="SSF88659">
    <property type="entry name" value="Sigma3 and sigma4 domains of RNA polymerase sigma factors"/>
    <property type="match status" value="1"/>
</dbReference>
<dbReference type="InterPro" id="IPR036388">
    <property type="entry name" value="WH-like_DNA-bd_sf"/>
</dbReference>
<evidence type="ECO:0000256" key="1">
    <source>
        <dbReference type="ARBA" id="ARBA00010641"/>
    </source>
</evidence>
<dbReference type="Gene3D" id="1.10.1740.10">
    <property type="match status" value="1"/>
</dbReference>
<feature type="domain" description="RNA polymerase sigma-70 region 2" evidence="5">
    <location>
        <begin position="24"/>
        <end position="91"/>
    </location>
</feature>
<dbReference type="Gene3D" id="1.10.10.10">
    <property type="entry name" value="Winged helix-like DNA-binding domain superfamily/Winged helix DNA-binding domain"/>
    <property type="match status" value="1"/>
</dbReference>
<dbReference type="InterPro" id="IPR013324">
    <property type="entry name" value="RNA_pol_sigma_r3/r4-like"/>
</dbReference>
<protein>
    <submittedName>
        <fullName evidence="7">Putative RNA polymerase ECF-type sigma factor</fullName>
    </submittedName>
</protein>
<reference evidence="7 8" key="1">
    <citation type="submission" date="2014-08" db="EMBL/GenBank/DDBJ databases">
        <title>Whole genome shotgun sequence of Rhizobium rubi NBRC 13261.</title>
        <authorList>
            <person name="Katano-Makiyama Y."/>
            <person name="Hosoyama A."/>
            <person name="Hashimoto M."/>
            <person name="Hosoyama Y."/>
            <person name="Noguchi M."/>
            <person name="Tsuchikane K."/>
            <person name="Uohara A."/>
            <person name="Ohji S."/>
            <person name="Ichikawa N."/>
            <person name="Kimura A."/>
            <person name="Yamazoe A."/>
            <person name="Fujita N."/>
        </authorList>
    </citation>
    <scope>NUCLEOTIDE SEQUENCE [LARGE SCALE GENOMIC DNA]</scope>
    <source>
        <strain evidence="7 8">NBRC 13261</strain>
    </source>
</reference>
<dbReference type="InterPro" id="IPR007627">
    <property type="entry name" value="RNA_pol_sigma70_r2"/>
</dbReference>
<dbReference type="InterPro" id="IPR014284">
    <property type="entry name" value="RNA_pol_sigma-70_dom"/>
</dbReference>
<dbReference type="NCBIfam" id="TIGR02937">
    <property type="entry name" value="sigma70-ECF"/>
    <property type="match status" value="1"/>
</dbReference>
<feature type="domain" description="RNA polymerase sigma factor 70 region 4 type 2" evidence="6">
    <location>
        <begin position="122"/>
        <end position="173"/>
    </location>
</feature>
<evidence type="ECO:0000313" key="7">
    <source>
        <dbReference type="EMBL" id="GAK71449.1"/>
    </source>
</evidence>
<evidence type="ECO:0000259" key="5">
    <source>
        <dbReference type="Pfam" id="PF04542"/>
    </source>
</evidence>
<dbReference type="AlphaFoldDB" id="A0A081CXQ3"/>
<dbReference type="OrthoDB" id="9784272at2"/>
<dbReference type="GO" id="GO:0006352">
    <property type="term" value="P:DNA-templated transcription initiation"/>
    <property type="evidence" value="ECO:0007669"/>
    <property type="project" value="InterPro"/>
</dbReference>
<evidence type="ECO:0000259" key="6">
    <source>
        <dbReference type="Pfam" id="PF08281"/>
    </source>
</evidence>
<comment type="caution">
    <text evidence="7">The sequence shown here is derived from an EMBL/GenBank/DDBJ whole genome shotgun (WGS) entry which is preliminary data.</text>
</comment>
<dbReference type="eggNOG" id="COG1595">
    <property type="taxonomic scope" value="Bacteria"/>
</dbReference>
<accession>A0A081CXQ3</accession>